<evidence type="ECO:0000256" key="2">
    <source>
        <dbReference type="ARBA" id="ARBA00004123"/>
    </source>
</evidence>
<evidence type="ECO:0000256" key="8">
    <source>
        <dbReference type="ARBA" id="ARBA00022833"/>
    </source>
</evidence>
<feature type="domain" description="Histone deacetylase" evidence="14">
    <location>
        <begin position="119"/>
        <end position="419"/>
    </location>
</feature>
<dbReference type="GeneID" id="111290687"/>
<evidence type="ECO:0000256" key="5">
    <source>
        <dbReference type="ARBA" id="ARBA00022491"/>
    </source>
</evidence>
<comment type="cofactor">
    <cofactor evidence="1">
        <name>Zn(2+)</name>
        <dbReference type="ChEBI" id="CHEBI:29105"/>
    </cofactor>
</comment>
<keyword evidence="7" id="KW-0378">Hydrolase</keyword>
<dbReference type="EC" id="3.5.1.98" evidence="4"/>
<evidence type="ECO:0000256" key="9">
    <source>
        <dbReference type="ARBA" id="ARBA00022853"/>
    </source>
</evidence>
<dbReference type="GO" id="GO:0000118">
    <property type="term" value="C:histone deacetylase complex"/>
    <property type="evidence" value="ECO:0007669"/>
    <property type="project" value="TreeGrafter"/>
</dbReference>
<comment type="similarity">
    <text evidence="3">Belongs to the histone deacetylase family. HD type 2 subfamily.</text>
</comment>
<dbReference type="Gene3D" id="3.10.490.10">
    <property type="entry name" value="Gamma-glutamyl cyclotransferase-like"/>
    <property type="match status" value="1"/>
</dbReference>
<dbReference type="PANTHER" id="PTHR10625">
    <property type="entry name" value="HISTONE DEACETYLASE HDAC1-RELATED"/>
    <property type="match status" value="1"/>
</dbReference>
<gene>
    <name evidence="16" type="primary">LOC111290687</name>
</gene>
<dbReference type="GO" id="GO:0040029">
    <property type="term" value="P:epigenetic regulation of gene expression"/>
    <property type="evidence" value="ECO:0007669"/>
    <property type="project" value="TreeGrafter"/>
</dbReference>
<evidence type="ECO:0000256" key="6">
    <source>
        <dbReference type="ARBA" id="ARBA00022723"/>
    </source>
</evidence>
<dbReference type="Proteomes" id="UP000515121">
    <property type="component" value="Unplaced"/>
</dbReference>
<keyword evidence="10" id="KW-0805">Transcription regulation</keyword>
<evidence type="ECO:0000313" key="15">
    <source>
        <dbReference type="Proteomes" id="UP000515121"/>
    </source>
</evidence>
<keyword evidence="6" id="KW-0479">Metal-binding</keyword>
<evidence type="ECO:0000256" key="11">
    <source>
        <dbReference type="ARBA" id="ARBA00023163"/>
    </source>
</evidence>
<dbReference type="GO" id="GO:0050793">
    <property type="term" value="P:regulation of developmental process"/>
    <property type="evidence" value="ECO:0007669"/>
    <property type="project" value="UniProtKB-ARBA"/>
</dbReference>
<keyword evidence="11" id="KW-0804">Transcription</keyword>
<dbReference type="GO" id="GO:0141221">
    <property type="term" value="F:histone deacetylase activity, hydrolytic mechanism"/>
    <property type="evidence" value="ECO:0007669"/>
    <property type="project" value="UniProtKB-EC"/>
</dbReference>
<keyword evidence="15" id="KW-1185">Reference proteome</keyword>
<evidence type="ECO:0000313" key="16">
    <source>
        <dbReference type="RefSeq" id="XP_022737840.1"/>
    </source>
</evidence>
<evidence type="ECO:0000256" key="12">
    <source>
        <dbReference type="ARBA" id="ARBA00023242"/>
    </source>
</evidence>
<evidence type="ECO:0000256" key="4">
    <source>
        <dbReference type="ARBA" id="ARBA00012111"/>
    </source>
</evidence>
<proteinExistence type="inferred from homology"/>
<sequence>MSVKLSNACQLLIGCKKLHSLQSFPKQRYQKGKKFSEILISNTKLDYLSGCCCFLSSAETMSKGLSEQRKEREREKMEVESGEDKSNCNCINDAKSQRRVGLIYDQRMCKHRTPDGDYHPENPNRITAIWNKLKLAGIPQRCVLLNAKEAEDKYICAVHSKNHVNLIRNISSKQYDSKRNRIASKLNSIYLNEGSSESAYLAAGSVIEVSEKVAKGELDSAFTIVRPPGHHAEYDEAMGFCLFNNVAIAGSFLLDQRPELGIKKILIVDWDVHHGNGTQKTFWKDPRVLFFSVHRHEFGSFYPANDDGFYTMVGEGPGAGYNINVPWENGRCGDADYLAVWDHILIPVAKEFNPDIIIISAGFDAAVGDPLGGCQVTPDGYAVLLKKLMNFAQGRIVLALEGGYNLDSIANSALACMEVLLEDKPVSILSEAYPFESTWRVIQAVRQKLSAFWPTLADELPTKLTNKKAPPHILLSSSESDDEDDEASKIISEDLVEAVEDVVEPLLKLKIEDNHDQATSAQWRSGLSKTDIWYATFGSNMWKSRFLCYIEGGQVKSMKKPCSGSMDRNPPKETLWKTFPHRLFFGRDFSQTWGPGGVAFLHPRSNGQDKTFMCLYRITLEQFNDVLLQENVPDHDMNSPLFDLNALDSIPNEGSFSVEAVKRGWYHNVVYLGKENDIPILTMTCSLSVIERFKLGEIPLHAPSKEYADTLARGLVEGKQLSEEEATAYIQEATAKPL</sequence>
<dbReference type="GO" id="GO:0005737">
    <property type="term" value="C:cytoplasm"/>
    <property type="evidence" value="ECO:0007669"/>
    <property type="project" value="UniProtKB-ARBA"/>
</dbReference>
<dbReference type="InterPro" id="IPR000286">
    <property type="entry name" value="HDACs"/>
</dbReference>
<dbReference type="GO" id="GO:0046872">
    <property type="term" value="F:metal ion binding"/>
    <property type="evidence" value="ECO:0007669"/>
    <property type="project" value="UniProtKB-KW"/>
</dbReference>
<evidence type="ECO:0000256" key="7">
    <source>
        <dbReference type="ARBA" id="ARBA00022801"/>
    </source>
</evidence>
<dbReference type="KEGG" id="dzi:111290687"/>
<keyword evidence="8" id="KW-0862">Zinc</keyword>
<evidence type="ECO:0000259" key="14">
    <source>
        <dbReference type="Pfam" id="PF00850"/>
    </source>
</evidence>
<dbReference type="Gene3D" id="3.40.800.20">
    <property type="entry name" value="Histone deacetylase domain"/>
    <property type="match status" value="1"/>
</dbReference>
<protein>
    <recommendedName>
        <fullName evidence="4">histone deacetylase</fullName>
        <ecNumber evidence="4">3.5.1.98</ecNumber>
    </recommendedName>
</protein>
<dbReference type="SUPFAM" id="SSF52768">
    <property type="entry name" value="Arginase/deacetylase"/>
    <property type="match status" value="1"/>
</dbReference>
<evidence type="ECO:0000256" key="3">
    <source>
        <dbReference type="ARBA" id="ARBA00007738"/>
    </source>
</evidence>
<dbReference type="InterPro" id="IPR023801">
    <property type="entry name" value="His_deacetylse_dom"/>
</dbReference>
<dbReference type="PRINTS" id="PR01270">
    <property type="entry name" value="HDASUPER"/>
</dbReference>
<reference evidence="16" key="1">
    <citation type="submission" date="2025-08" db="UniProtKB">
        <authorList>
            <consortium name="RefSeq"/>
        </authorList>
    </citation>
    <scope>IDENTIFICATION</scope>
    <source>
        <tissue evidence="16">Fruit stalk</tissue>
    </source>
</reference>
<evidence type="ECO:0000256" key="1">
    <source>
        <dbReference type="ARBA" id="ARBA00001947"/>
    </source>
</evidence>
<dbReference type="PANTHER" id="PTHR10625:SF25">
    <property type="entry name" value="HISTONE DEACETYLASE 18-RELATED"/>
    <property type="match status" value="1"/>
</dbReference>
<dbReference type="AlphaFoldDB" id="A0A6P5YC07"/>
<dbReference type="PROSITE" id="PS51257">
    <property type="entry name" value="PROKAR_LIPOPROTEIN"/>
    <property type="match status" value="1"/>
</dbReference>
<organism evidence="15 16">
    <name type="scientific">Durio zibethinus</name>
    <name type="common">Durian</name>
    <dbReference type="NCBI Taxonomy" id="66656"/>
    <lineage>
        <taxon>Eukaryota</taxon>
        <taxon>Viridiplantae</taxon>
        <taxon>Streptophyta</taxon>
        <taxon>Embryophyta</taxon>
        <taxon>Tracheophyta</taxon>
        <taxon>Spermatophyta</taxon>
        <taxon>Magnoliopsida</taxon>
        <taxon>eudicotyledons</taxon>
        <taxon>Gunneridae</taxon>
        <taxon>Pentapetalae</taxon>
        <taxon>rosids</taxon>
        <taxon>malvids</taxon>
        <taxon>Malvales</taxon>
        <taxon>Malvaceae</taxon>
        <taxon>Helicteroideae</taxon>
        <taxon>Durio</taxon>
    </lineage>
</organism>
<dbReference type="FunFam" id="3.40.800.20:FF:000014">
    <property type="entry name" value="Histone deacetylase 15"/>
    <property type="match status" value="1"/>
</dbReference>
<dbReference type="InterPro" id="IPR037138">
    <property type="entry name" value="His_deacetylse_dom_sf"/>
</dbReference>
<comment type="subcellular location">
    <subcellularLocation>
        <location evidence="2">Nucleus</location>
    </subcellularLocation>
</comment>
<keyword evidence="5" id="KW-0678">Repressor</keyword>
<dbReference type="Pfam" id="PF00850">
    <property type="entry name" value="Hist_deacetyl"/>
    <property type="match status" value="1"/>
</dbReference>
<dbReference type="OrthoDB" id="424012at2759"/>
<name>A0A6P5YC07_DURZI</name>
<evidence type="ECO:0000256" key="13">
    <source>
        <dbReference type="ARBA" id="ARBA00049416"/>
    </source>
</evidence>
<keyword evidence="12" id="KW-0539">Nucleus</keyword>
<dbReference type="RefSeq" id="XP_022737840.1">
    <property type="nucleotide sequence ID" value="XM_022882105.1"/>
</dbReference>
<accession>A0A6P5YC07</accession>
<evidence type="ECO:0000256" key="10">
    <source>
        <dbReference type="ARBA" id="ARBA00023015"/>
    </source>
</evidence>
<keyword evidence="9" id="KW-0156">Chromatin regulator</keyword>
<dbReference type="InterPro" id="IPR023696">
    <property type="entry name" value="Ureohydrolase_dom_sf"/>
</dbReference>
<comment type="catalytic activity">
    <reaction evidence="13">
        <text>N(6)-acetyl-L-lysyl-[histone] + H2O = L-lysyl-[histone] + acetate</text>
        <dbReference type="Rhea" id="RHEA:58196"/>
        <dbReference type="Rhea" id="RHEA-COMP:9845"/>
        <dbReference type="Rhea" id="RHEA-COMP:11338"/>
        <dbReference type="ChEBI" id="CHEBI:15377"/>
        <dbReference type="ChEBI" id="CHEBI:29969"/>
        <dbReference type="ChEBI" id="CHEBI:30089"/>
        <dbReference type="ChEBI" id="CHEBI:61930"/>
        <dbReference type="EC" id="3.5.1.98"/>
    </reaction>
    <physiologicalReaction direction="left-to-right" evidence="13">
        <dbReference type="Rhea" id="RHEA:58197"/>
    </physiologicalReaction>
</comment>